<dbReference type="Proteomes" id="UP000784294">
    <property type="component" value="Unassembled WGS sequence"/>
</dbReference>
<gene>
    <name evidence="1" type="ORF">PXEA_LOCUS21425</name>
</gene>
<keyword evidence="2" id="KW-1185">Reference proteome</keyword>
<evidence type="ECO:0000313" key="2">
    <source>
        <dbReference type="Proteomes" id="UP000784294"/>
    </source>
</evidence>
<reference evidence="1" key="1">
    <citation type="submission" date="2018-11" db="EMBL/GenBank/DDBJ databases">
        <authorList>
            <consortium name="Pathogen Informatics"/>
        </authorList>
    </citation>
    <scope>NUCLEOTIDE SEQUENCE</scope>
</reference>
<name>A0A3S5AXS1_9PLAT</name>
<dbReference type="AlphaFoldDB" id="A0A3S5AXS1"/>
<proteinExistence type="predicted"/>
<sequence length="118" mass="12071">MIGYAQGLSLLYDLRGERLLAVLPWNNGLEAAAWCGGSGFPCYPGTPGAGASQLGGRLLTAHSDGSLGVWRLRGIAASSGTSGSAIASNILGVDKLTIANLPPPRLQMEEAPSMPYGS</sequence>
<accession>A0A3S5AXS1</accession>
<dbReference type="EMBL" id="CAAALY010091521">
    <property type="protein sequence ID" value="VEL27985.1"/>
    <property type="molecule type" value="Genomic_DNA"/>
</dbReference>
<comment type="caution">
    <text evidence="1">The sequence shown here is derived from an EMBL/GenBank/DDBJ whole genome shotgun (WGS) entry which is preliminary data.</text>
</comment>
<protein>
    <submittedName>
        <fullName evidence="1">Uncharacterized protein</fullName>
    </submittedName>
</protein>
<evidence type="ECO:0000313" key="1">
    <source>
        <dbReference type="EMBL" id="VEL27985.1"/>
    </source>
</evidence>
<dbReference type="OrthoDB" id="6257725at2759"/>
<organism evidence="1 2">
    <name type="scientific">Protopolystoma xenopodis</name>
    <dbReference type="NCBI Taxonomy" id="117903"/>
    <lineage>
        <taxon>Eukaryota</taxon>
        <taxon>Metazoa</taxon>
        <taxon>Spiralia</taxon>
        <taxon>Lophotrochozoa</taxon>
        <taxon>Platyhelminthes</taxon>
        <taxon>Monogenea</taxon>
        <taxon>Polyopisthocotylea</taxon>
        <taxon>Polystomatidea</taxon>
        <taxon>Polystomatidae</taxon>
        <taxon>Protopolystoma</taxon>
    </lineage>
</organism>